<name>A0A2P2GIE5_STREW</name>
<dbReference type="PANTHER" id="PTHR38444:SF1">
    <property type="entry name" value="ENTEROBACTIN BIOSYNTHESIS PROTEIN YBDZ"/>
    <property type="match status" value="1"/>
</dbReference>
<evidence type="ECO:0000313" key="2">
    <source>
        <dbReference type="EMBL" id="KKZ70565.1"/>
    </source>
</evidence>
<dbReference type="SMART" id="SM00923">
    <property type="entry name" value="MbtH"/>
    <property type="match status" value="1"/>
</dbReference>
<dbReference type="AlphaFoldDB" id="A0A2P2GIE5"/>
<proteinExistence type="predicted"/>
<dbReference type="Proteomes" id="UP000265325">
    <property type="component" value="Unassembled WGS sequence"/>
</dbReference>
<dbReference type="GO" id="GO:0005829">
    <property type="term" value="C:cytosol"/>
    <property type="evidence" value="ECO:0007669"/>
    <property type="project" value="TreeGrafter"/>
</dbReference>
<dbReference type="OrthoDB" id="7584480at2"/>
<reference evidence="2 3" key="1">
    <citation type="submission" date="2015-05" db="EMBL/GenBank/DDBJ databases">
        <title>Draft Genome assembly of Streptomyces showdoensis.</title>
        <authorList>
            <person name="Thapa K.K."/>
            <person name="Metsa-Ketela M."/>
        </authorList>
    </citation>
    <scope>NUCLEOTIDE SEQUENCE [LARGE SCALE GENOMIC DNA]</scope>
    <source>
        <strain evidence="2 3">ATCC 15227</strain>
    </source>
</reference>
<gene>
    <name evidence="2" type="ORF">VO63_28200</name>
</gene>
<protein>
    <submittedName>
        <fullName evidence="2">Protein mbtH</fullName>
    </submittedName>
</protein>
<dbReference type="InterPro" id="IPR037407">
    <property type="entry name" value="MLP_fam"/>
</dbReference>
<dbReference type="SUPFAM" id="SSF160582">
    <property type="entry name" value="MbtH-like"/>
    <property type="match status" value="1"/>
</dbReference>
<dbReference type="GO" id="GO:0019290">
    <property type="term" value="P:siderophore biosynthetic process"/>
    <property type="evidence" value="ECO:0007669"/>
    <property type="project" value="TreeGrafter"/>
</dbReference>
<evidence type="ECO:0000313" key="3">
    <source>
        <dbReference type="Proteomes" id="UP000265325"/>
    </source>
</evidence>
<sequence>MGKAQQTDEASNPFENESGVYRVLTNAAGEHSLWPDFAEVPAGWEAAFGPGTRTDCLGYVEEHWTALAPAASTGRDLHS</sequence>
<dbReference type="InterPro" id="IPR005153">
    <property type="entry name" value="MbtH-like_dom"/>
</dbReference>
<comment type="caution">
    <text evidence="2">The sequence shown here is derived from an EMBL/GenBank/DDBJ whole genome shotgun (WGS) entry which is preliminary data.</text>
</comment>
<dbReference type="PANTHER" id="PTHR38444">
    <property type="entry name" value="ENTEROBACTIN BIOSYNTHESIS PROTEIN YBDZ"/>
    <property type="match status" value="1"/>
</dbReference>
<dbReference type="InterPro" id="IPR038020">
    <property type="entry name" value="MbtH-like_sf"/>
</dbReference>
<dbReference type="Pfam" id="PF03621">
    <property type="entry name" value="MbtH"/>
    <property type="match status" value="1"/>
</dbReference>
<dbReference type="EMBL" id="LAQS01000055">
    <property type="protein sequence ID" value="KKZ70565.1"/>
    <property type="molecule type" value="Genomic_DNA"/>
</dbReference>
<accession>A0A2P2GIE5</accession>
<feature type="domain" description="MbtH-like" evidence="1">
    <location>
        <begin position="12"/>
        <end position="62"/>
    </location>
</feature>
<keyword evidence="3" id="KW-1185">Reference proteome</keyword>
<evidence type="ECO:0000259" key="1">
    <source>
        <dbReference type="SMART" id="SM00923"/>
    </source>
</evidence>
<dbReference type="RefSeq" id="WP_046910856.1">
    <property type="nucleotide sequence ID" value="NZ_BAAAXG010000026.1"/>
</dbReference>
<organism evidence="2 3">
    <name type="scientific">Streptomyces showdoensis</name>
    <dbReference type="NCBI Taxonomy" id="68268"/>
    <lineage>
        <taxon>Bacteria</taxon>
        <taxon>Bacillati</taxon>
        <taxon>Actinomycetota</taxon>
        <taxon>Actinomycetes</taxon>
        <taxon>Kitasatosporales</taxon>
        <taxon>Streptomycetaceae</taxon>
        <taxon>Streptomyces</taxon>
    </lineage>
</organism>
<dbReference type="Gene3D" id="3.90.820.10">
    <property type="entry name" value="Structural Genomics, Unknown Function 30-nov-00 1gh9 Mol_id"/>
    <property type="match status" value="1"/>
</dbReference>